<feature type="disulfide bond" evidence="6">
    <location>
        <begin position="490"/>
        <end position="499"/>
    </location>
</feature>
<evidence type="ECO:0000259" key="10">
    <source>
        <dbReference type="PROSITE" id="PS50026"/>
    </source>
</evidence>
<keyword evidence="4 6" id="KW-1015">Disulfide bond</keyword>
<feature type="disulfide bond" evidence="6">
    <location>
        <begin position="414"/>
        <end position="423"/>
    </location>
</feature>
<dbReference type="SMART" id="SM00181">
    <property type="entry name" value="EGF"/>
    <property type="match status" value="8"/>
</dbReference>
<dbReference type="GO" id="GO:0005509">
    <property type="term" value="F:calcium ion binding"/>
    <property type="evidence" value="ECO:0007669"/>
    <property type="project" value="InterPro"/>
</dbReference>
<feature type="disulfide bond" evidence="6">
    <location>
        <begin position="527"/>
        <end position="536"/>
    </location>
</feature>
<feature type="disulfide bond" evidence="6">
    <location>
        <begin position="564"/>
        <end position="573"/>
    </location>
</feature>
<feature type="domain" description="EGF-like" evidence="10">
    <location>
        <begin position="426"/>
        <end position="462"/>
    </location>
</feature>
<feature type="domain" description="SEA" evidence="9">
    <location>
        <begin position="583"/>
        <end position="692"/>
    </location>
</feature>
<dbReference type="InterPro" id="IPR036364">
    <property type="entry name" value="SEA_dom_sf"/>
</dbReference>
<evidence type="ECO:0000256" key="4">
    <source>
        <dbReference type="ARBA" id="ARBA00023157"/>
    </source>
</evidence>
<evidence type="ECO:0000259" key="8">
    <source>
        <dbReference type="PROSITE" id="PS01180"/>
    </source>
</evidence>
<feature type="domain" description="EGF-like" evidence="10">
    <location>
        <begin position="538"/>
        <end position="574"/>
    </location>
</feature>
<keyword evidence="5" id="KW-0325">Glycoprotein</keyword>
<dbReference type="PANTHER" id="PTHR24049">
    <property type="entry name" value="CRUMBS FAMILY MEMBER"/>
    <property type="match status" value="1"/>
</dbReference>
<dbReference type="InterPro" id="IPR011042">
    <property type="entry name" value="6-blade_b-propeller_TolB-like"/>
</dbReference>
<accession>A0AAD9K6F7</accession>
<dbReference type="SMART" id="SM00135">
    <property type="entry name" value="LY"/>
    <property type="match status" value="2"/>
</dbReference>
<dbReference type="InterPro" id="IPR000152">
    <property type="entry name" value="EGF-type_Asp/Asn_hydroxyl_site"/>
</dbReference>
<dbReference type="Gene3D" id="2.60.120.290">
    <property type="entry name" value="Spermadhesin, CUB domain"/>
    <property type="match status" value="1"/>
</dbReference>
<dbReference type="SUPFAM" id="SSF49854">
    <property type="entry name" value="Spermadhesin, CUB domain"/>
    <property type="match status" value="1"/>
</dbReference>
<dbReference type="InterPro" id="IPR051022">
    <property type="entry name" value="Notch_Cell-Fate_Det"/>
</dbReference>
<gene>
    <name evidence="11" type="ORF">NP493_1362g01005</name>
</gene>
<evidence type="ECO:0000256" key="6">
    <source>
        <dbReference type="PROSITE-ProRule" id="PRU00076"/>
    </source>
</evidence>
<sequence>MTLNGSQHFTLLTEDMDEPRDIALDIARGMMYWTDRGKVPKIQKASMDGTARKTVIIFSYSSWPIGLAIDHGGERLYWCDPLTDTIRSATFEGKDEKTLITRQSESHIFGIAFLGMNLYYTDMPNHDVSKINVSLPTPIPQRVGSATFQRPSGIAAYSSEQHARDEAWSSPCRRHNGGCPYICLATPMGPRCACPDGLNFVNETECSPPPYKCPQEHTDQQGRIRSPGYPGYRNNLHCVIIVRLNNTIGHERRLQLYVVEFSLEPVYDYLVIGKTKVPGLQTGATYTVTTTDRDFRWLFVTDGSVARDGFNFQYKVVYCNSSKPCVNGGTCIRGEICQCLNGFEGNWCETRVESVCLSNPCQNDGECKVETSGYSCKCHIGTSGEHCEIGYCASITCQHQGTCFLTVSGPICQCVSGYIGKRCEEEVVECASEPCKNGGTCVDQVNRFVCRCGDFYKGSTCEFDMHTCQSNPCLNGGSCDNLFDAYRCKCVDGFTGDICESHLPCATDTCHNGGTCVDTSTGPSCVCPPHRTGRRCDRVSLCSTTPCLNGGTCSESNSVRTCRCAAGFSGDSCELSPIANVPDSEKTRLHITIGLTNADFTETLRDKDSVEYKSFGNNVVEALQDILDNTLERGKYDIVDVTFSPGSVIVTYEVETIRDGVDPSAITAALQEHSGTFAGHDMDQDSVAVSGG</sequence>
<organism evidence="11 12">
    <name type="scientific">Ridgeia piscesae</name>
    <name type="common">Tubeworm</name>
    <dbReference type="NCBI Taxonomy" id="27915"/>
    <lineage>
        <taxon>Eukaryota</taxon>
        <taxon>Metazoa</taxon>
        <taxon>Spiralia</taxon>
        <taxon>Lophotrochozoa</taxon>
        <taxon>Annelida</taxon>
        <taxon>Polychaeta</taxon>
        <taxon>Sedentaria</taxon>
        <taxon>Canalipalpata</taxon>
        <taxon>Sabellida</taxon>
        <taxon>Siboglinidae</taxon>
        <taxon>Ridgeia</taxon>
    </lineage>
</organism>
<proteinExistence type="predicted"/>
<feature type="domain" description="CUB" evidence="8">
    <location>
        <begin position="213"/>
        <end position="317"/>
    </location>
</feature>
<evidence type="ECO:0000313" key="11">
    <source>
        <dbReference type="EMBL" id="KAK2165537.1"/>
    </source>
</evidence>
<dbReference type="FunFam" id="2.120.10.30:FF:000241">
    <property type="entry name" value="Low-density lipoprotein receptor-related protein 6"/>
    <property type="match status" value="1"/>
</dbReference>
<evidence type="ECO:0000259" key="9">
    <source>
        <dbReference type="PROSITE" id="PS50024"/>
    </source>
</evidence>
<keyword evidence="2" id="KW-0732">Signal</keyword>
<evidence type="ECO:0000256" key="3">
    <source>
        <dbReference type="ARBA" id="ARBA00022737"/>
    </source>
</evidence>
<feature type="domain" description="EGF-like" evidence="10">
    <location>
        <begin position="388"/>
        <end position="424"/>
    </location>
</feature>
<evidence type="ECO:0000256" key="5">
    <source>
        <dbReference type="ARBA" id="ARBA00023180"/>
    </source>
</evidence>
<dbReference type="InterPro" id="IPR000859">
    <property type="entry name" value="CUB_dom"/>
</dbReference>
<dbReference type="SMART" id="SM00042">
    <property type="entry name" value="CUB"/>
    <property type="match status" value="1"/>
</dbReference>
<dbReference type="FunFam" id="2.10.25.10:FF:000095">
    <property type="entry name" value="Notch, isoform B"/>
    <property type="match status" value="1"/>
</dbReference>
<dbReference type="PROSITE" id="PS01186">
    <property type="entry name" value="EGF_2"/>
    <property type="match status" value="4"/>
</dbReference>
<dbReference type="InterPro" id="IPR000742">
    <property type="entry name" value="EGF"/>
</dbReference>
<dbReference type="AlphaFoldDB" id="A0AAD9K6F7"/>
<feature type="repeat" description="LDL-receptor class B" evidence="7">
    <location>
        <begin position="29"/>
        <end position="73"/>
    </location>
</feature>
<dbReference type="CDD" id="cd00041">
    <property type="entry name" value="CUB"/>
    <property type="match status" value="1"/>
</dbReference>
<dbReference type="FunFam" id="2.10.25.10:FF:000012">
    <property type="entry name" value="Delta-like protein"/>
    <property type="match status" value="1"/>
</dbReference>
<keyword evidence="3" id="KW-0677">Repeat</keyword>
<dbReference type="Pfam" id="PF00058">
    <property type="entry name" value="Ldl_recept_b"/>
    <property type="match status" value="1"/>
</dbReference>
<evidence type="ECO:0000256" key="2">
    <source>
        <dbReference type="ARBA" id="ARBA00022729"/>
    </source>
</evidence>
<feature type="domain" description="EGF-like" evidence="10">
    <location>
        <begin position="315"/>
        <end position="349"/>
    </location>
</feature>
<dbReference type="SMART" id="SM00179">
    <property type="entry name" value="EGF_CA"/>
    <property type="match status" value="7"/>
</dbReference>
<dbReference type="Pfam" id="PF12661">
    <property type="entry name" value="hEGF"/>
    <property type="match status" value="2"/>
</dbReference>
<dbReference type="InterPro" id="IPR000082">
    <property type="entry name" value="SEA_dom"/>
</dbReference>
<dbReference type="PROSITE" id="PS51120">
    <property type="entry name" value="LDLRB"/>
    <property type="match status" value="2"/>
</dbReference>
<dbReference type="InterPro" id="IPR000033">
    <property type="entry name" value="LDLR_classB_rpt"/>
</dbReference>
<keyword evidence="12" id="KW-1185">Reference proteome</keyword>
<feature type="disulfide bond" evidence="6">
    <location>
        <begin position="339"/>
        <end position="348"/>
    </location>
</feature>
<comment type="caution">
    <text evidence="6">Lacks conserved residue(s) required for the propagation of feature annotation.</text>
</comment>
<feature type="repeat" description="LDL-receptor class B" evidence="7">
    <location>
        <begin position="74"/>
        <end position="117"/>
    </location>
</feature>
<dbReference type="SUPFAM" id="SSF82671">
    <property type="entry name" value="SEA domain"/>
    <property type="match status" value="1"/>
</dbReference>
<dbReference type="InterPro" id="IPR013032">
    <property type="entry name" value="EGF-like_CS"/>
</dbReference>
<evidence type="ECO:0000256" key="1">
    <source>
        <dbReference type="ARBA" id="ARBA00022536"/>
    </source>
</evidence>
<dbReference type="Pfam" id="PF00008">
    <property type="entry name" value="EGF"/>
    <property type="match status" value="5"/>
</dbReference>
<feature type="disulfide bond" evidence="6">
    <location>
        <begin position="452"/>
        <end position="461"/>
    </location>
</feature>
<comment type="caution">
    <text evidence="11">The sequence shown here is derived from an EMBL/GenBank/DDBJ whole genome shotgun (WGS) entry which is preliminary data.</text>
</comment>
<dbReference type="Proteomes" id="UP001209878">
    <property type="component" value="Unassembled WGS sequence"/>
</dbReference>
<dbReference type="Gene3D" id="2.10.25.10">
    <property type="entry name" value="Laminin"/>
    <property type="match status" value="7"/>
</dbReference>
<protein>
    <submittedName>
        <fullName evidence="11">Uncharacterized protein</fullName>
    </submittedName>
</protein>
<dbReference type="Gene3D" id="2.120.10.30">
    <property type="entry name" value="TolB, C-terminal domain"/>
    <property type="match status" value="1"/>
</dbReference>
<evidence type="ECO:0000313" key="12">
    <source>
        <dbReference type="Proteomes" id="UP001209878"/>
    </source>
</evidence>
<dbReference type="FunFam" id="2.10.25.10:FF:000525">
    <property type="entry name" value="Fat-like cadherin-related tumor suppressor homolog"/>
    <property type="match status" value="1"/>
</dbReference>
<dbReference type="InterPro" id="IPR035914">
    <property type="entry name" value="Sperma_CUB_dom_sf"/>
</dbReference>
<dbReference type="PRINTS" id="PR00010">
    <property type="entry name" value="EGFBLOOD"/>
</dbReference>
<dbReference type="InterPro" id="IPR001881">
    <property type="entry name" value="EGF-like_Ca-bd_dom"/>
</dbReference>
<name>A0AAD9K6F7_RIDPI</name>
<feature type="domain" description="EGF-like" evidence="10">
    <location>
        <begin position="464"/>
        <end position="500"/>
    </location>
</feature>
<feature type="domain" description="EGF-like" evidence="10">
    <location>
        <begin position="352"/>
        <end position="385"/>
    </location>
</feature>
<keyword evidence="1 6" id="KW-0245">EGF-like domain</keyword>
<feature type="domain" description="EGF-like" evidence="10">
    <location>
        <begin position="501"/>
        <end position="537"/>
    </location>
</feature>
<dbReference type="PROSITE" id="PS50024">
    <property type="entry name" value="SEA"/>
    <property type="match status" value="1"/>
</dbReference>
<dbReference type="PROSITE" id="PS01180">
    <property type="entry name" value="CUB"/>
    <property type="match status" value="1"/>
</dbReference>
<dbReference type="PROSITE" id="PS00010">
    <property type="entry name" value="ASX_HYDROXYL"/>
    <property type="match status" value="2"/>
</dbReference>
<dbReference type="SUPFAM" id="SSF63825">
    <property type="entry name" value="YWTD domain"/>
    <property type="match status" value="1"/>
</dbReference>
<reference evidence="11" key="1">
    <citation type="journal article" date="2023" name="Mol. Biol. Evol.">
        <title>Third-Generation Sequencing Reveals the Adaptive Role of the Epigenome in Three Deep-Sea Polychaetes.</title>
        <authorList>
            <person name="Perez M."/>
            <person name="Aroh O."/>
            <person name="Sun Y."/>
            <person name="Lan Y."/>
            <person name="Juniper S.K."/>
            <person name="Young C.R."/>
            <person name="Angers B."/>
            <person name="Qian P.Y."/>
        </authorList>
    </citation>
    <scope>NUCLEOTIDE SEQUENCE</scope>
    <source>
        <strain evidence="11">R07B-5</strain>
    </source>
</reference>
<evidence type="ECO:0000256" key="7">
    <source>
        <dbReference type="PROSITE-ProRule" id="PRU00461"/>
    </source>
</evidence>
<dbReference type="PROSITE" id="PS00022">
    <property type="entry name" value="EGF_1"/>
    <property type="match status" value="6"/>
</dbReference>
<dbReference type="SUPFAM" id="SSF57196">
    <property type="entry name" value="EGF/Laminin"/>
    <property type="match status" value="7"/>
</dbReference>
<dbReference type="FunFam" id="2.10.25.10:FF:000472">
    <property type="entry name" value="Uncharacterized protein, isoform A"/>
    <property type="match status" value="1"/>
</dbReference>
<dbReference type="CDD" id="cd00054">
    <property type="entry name" value="EGF_CA"/>
    <property type="match status" value="5"/>
</dbReference>
<dbReference type="EMBL" id="JAODUO010001361">
    <property type="protein sequence ID" value="KAK2165537.1"/>
    <property type="molecule type" value="Genomic_DNA"/>
</dbReference>
<dbReference type="PROSITE" id="PS50026">
    <property type="entry name" value="EGF_3"/>
    <property type="match status" value="7"/>
</dbReference>